<feature type="region of interest" description="Disordered" evidence="1">
    <location>
        <begin position="1"/>
        <end position="69"/>
    </location>
</feature>
<dbReference type="Pfam" id="PF13770">
    <property type="entry name" value="DUF4169"/>
    <property type="match status" value="1"/>
</dbReference>
<dbReference type="InterPro" id="IPR025227">
    <property type="entry name" value="DUF4169"/>
</dbReference>
<dbReference type="Proteomes" id="UP001431221">
    <property type="component" value="Unassembled WGS sequence"/>
</dbReference>
<comment type="caution">
    <text evidence="2">The sequence shown here is derived from an EMBL/GenBank/DDBJ whole genome shotgun (WGS) entry which is preliminary data.</text>
</comment>
<proteinExistence type="predicted"/>
<organism evidence="2 3">
    <name type="scientific">Roseibium sediminicola</name>
    <dbReference type="NCBI Taxonomy" id="2933272"/>
    <lineage>
        <taxon>Bacteria</taxon>
        <taxon>Pseudomonadati</taxon>
        <taxon>Pseudomonadota</taxon>
        <taxon>Alphaproteobacteria</taxon>
        <taxon>Hyphomicrobiales</taxon>
        <taxon>Stappiaceae</taxon>
        <taxon>Roseibium</taxon>
    </lineage>
</organism>
<evidence type="ECO:0000313" key="2">
    <source>
        <dbReference type="EMBL" id="MCK7613519.1"/>
    </source>
</evidence>
<feature type="compositionally biased region" description="Basic and acidic residues" evidence="1">
    <location>
        <begin position="16"/>
        <end position="59"/>
    </location>
</feature>
<dbReference type="RefSeq" id="WP_248155475.1">
    <property type="nucleotide sequence ID" value="NZ_JALNMJ010000010.1"/>
</dbReference>
<sequence length="69" mass="7963">MSAEIINLRMARKQKQRQDKDKTAEDNRRKYGRSKAEREAARKRREDLESHVDGHKLEPGDAPGDDADS</sequence>
<evidence type="ECO:0000256" key="1">
    <source>
        <dbReference type="SAM" id="MobiDB-lite"/>
    </source>
</evidence>
<protein>
    <submittedName>
        <fullName evidence="2">DUF4169 family protein</fullName>
    </submittedName>
</protein>
<gene>
    <name evidence="2" type="ORF">M0H32_15200</name>
</gene>
<accession>A0ABT0GVQ9</accession>
<dbReference type="EMBL" id="JALNMJ010000010">
    <property type="protein sequence ID" value="MCK7613519.1"/>
    <property type="molecule type" value="Genomic_DNA"/>
</dbReference>
<name>A0ABT0GVQ9_9HYPH</name>
<reference evidence="2" key="1">
    <citation type="submission" date="2022-04" db="EMBL/GenBank/DDBJ databases">
        <title>Roseibium sp. CAU 1639 isolated from mud.</title>
        <authorList>
            <person name="Kim W."/>
        </authorList>
    </citation>
    <scope>NUCLEOTIDE SEQUENCE</scope>
    <source>
        <strain evidence="2">CAU 1639</strain>
    </source>
</reference>
<evidence type="ECO:0000313" key="3">
    <source>
        <dbReference type="Proteomes" id="UP001431221"/>
    </source>
</evidence>
<keyword evidence="3" id="KW-1185">Reference proteome</keyword>